<accession>A0A6V8MI83</accession>
<name>A0A6V8MI83_9BACT</name>
<proteinExistence type="predicted"/>
<evidence type="ECO:0000313" key="3">
    <source>
        <dbReference type="EMBL" id="GFO59668.1"/>
    </source>
</evidence>
<evidence type="ECO:0000256" key="1">
    <source>
        <dbReference type="ARBA" id="ARBA00022679"/>
    </source>
</evidence>
<dbReference type="CDD" id="cd03801">
    <property type="entry name" value="GT4_PimA-like"/>
    <property type="match status" value="1"/>
</dbReference>
<keyword evidence="4" id="KW-1185">Reference proteome</keyword>
<dbReference type="InterPro" id="IPR001296">
    <property type="entry name" value="Glyco_trans_1"/>
</dbReference>
<dbReference type="PANTHER" id="PTHR46401:SF2">
    <property type="entry name" value="GLYCOSYLTRANSFERASE WBBK-RELATED"/>
    <property type="match status" value="1"/>
</dbReference>
<dbReference type="PANTHER" id="PTHR46401">
    <property type="entry name" value="GLYCOSYLTRANSFERASE WBBK-RELATED"/>
    <property type="match status" value="1"/>
</dbReference>
<evidence type="ECO:0000313" key="4">
    <source>
        <dbReference type="Proteomes" id="UP000556026"/>
    </source>
</evidence>
<keyword evidence="1 3" id="KW-0808">Transferase</keyword>
<dbReference type="Gene3D" id="3.40.50.2000">
    <property type="entry name" value="Glycogen Phosphorylase B"/>
    <property type="match status" value="2"/>
</dbReference>
<sequence>MLLQSRTTLFSVPGGDTVQMRQTAAALERAGCHATISTELEPDLTGYDLVHLFNLTRPQELYLQARNARRRGRALVLSPIYVSYRDYERCARGGVAGWLARRLGPGKVEYLKILARALRNSELNRGTAHLLLKGYGTLQRRVVELAGVLLPNSESEMARARLDLPYLRLKPYVVVPNAVDHELFGPPPVGAAPNGEDRRCVLSVARIDGLKGQLTLVRAMKGLPWPLVLIGKPAPNHLAYFEQVKREAGPNVRIIGELNHAGLPPYYRAAKVHVLASWMETTGLSSLEAGAQGCNLVITDRGDTREYFGDQAYYCEPGSVASLREAIIKAYEAPSDPLLSERILEHYTWDRAAQRTLEGYRLALDQGGLSC</sequence>
<reference evidence="4" key="1">
    <citation type="submission" date="2020-06" db="EMBL/GenBank/DDBJ databases">
        <title>Draft genomic sequence of Geomonas sp. Red330.</title>
        <authorList>
            <person name="Itoh H."/>
            <person name="Zhenxing X."/>
            <person name="Ushijima N."/>
            <person name="Masuda Y."/>
            <person name="Shiratori Y."/>
            <person name="Senoo K."/>
        </authorList>
    </citation>
    <scope>NUCLEOTIDE SEQUENCE [LARGE SCALE GENOMIC DNA]</scope>
    <source>
        <strain evidence="4">Red330</strain>
    </source>
</reference>
<dbReference type="AlphaFoldDB" id="A0A6V8MI83"/>
<gene>
    <name evidence="3" type="ORF">GMST_19930</name>
</gene>
<evidence type="ECO:0000259" key="2">
    <source>
        <dbReference type="Pfam" id="PF00534"/>
    </source>
</evidence>
<comment type="caution">
    <text evidence="3">The sequence shown here is derived from an EMBL/GenBank/DDBJ whole genome shotgun (WGS) entry which is preliminary data.</text>
</comment>
<dbReference type="GO" id="GO:0009103">
    <property type="term" value="P:lipopolysaccharide biosynthetic process"/>
    <property type="evidence" value="ECO:0007669"/>
    <property type="project" value="TreeGrafter"/>
</dbReference>
<dbReference type="EMBL" id="BLXX01000005">
    <property type="protein sequence ID" value="GFO59668.1"/>
    <property type="molecule type" value="Genomic_DNA"/>
</dbReference>
<dbReference type="SUPFAM" id="SSF53756">
    <property type="entry name" value="UDP-Glycosyltransferase/glycogen phosphorylase"/>
    <property type="match status" value="1"/>
</dbReference>
<protein>
    <submittedName>
        <fullName evidence="3">Glycosyl transferase</fullName>
    </submittedName>
</protein>
<dbReference type="GO" id="GO:0016757">
    <property type="term" value="F:glycosyltransferase activity"/>
    <property type="evidence" value="ECO:0007669"/>
    <property type="project" value="InterPro"/>
</dbReference>
<feature type="domain" description="Glycosyl transferase family 1" evidence="2">
    <location>
        <begin position="195"/>
        <end position="334"/>
    </location>
</feature>
<organism evidence="3 4">
    <name type="scientific">Geomonas silvestris</name>
    <dbReference type="NCBI Taxonomy" id="2740184"/>
    <lineage>
        <taxon>Bacteria</taxon>
        <taxon>Pseudomonadati</taxon>
        <taxon>Thermodesulfobacteriota</taxon>
        <taxon>Desulfuromonadia</taxon>
        <taxon>Geobacterales</taxon>
        <taxon>Geobacteraceae</taxon>
        <taxon>Geomonas</taxon>
    </lineage>
</organism>
<dbReference type="Pfam" id="PF00534">
    <property type="entry name" value="Glycos_transf_1"/>
    <property type="match status" value="1"/>
</dbReference>
<dbReference type="Proteomes" id="UP000556026">
    <property type="component" value="Unassembled WGS sequence"/>
</dbReference>